<gene>
    <name evidence="1" type="ORF">GCM10010126_15490</name>
</gene>
<reference evidence="1" key="1">
    <citation type="journal article" date="2014" name="Int. J. Syst. Evol. Microbiol.">
        <title>Complete genome sequence of Corynebacterium casei LMG S-19264T (=DSM 44701T), isolated from a smear-ripened cheese.</title>
        <authorList>
            <consortium name="US DOE Joint Genome Institute (JGI-PGF)"/>
            <person name="Walter F."/>
            <person name="Albersmeier A."/>
            <person name="Kalinowski J."/>
            <person name="Ruckert C."/>
        </authorList>
    </citation>
    <scope>NUCLEOTIDE SEQUENCE</scope>
    <source>
        <strain evidence="1">JCM 3093</strain>
    </source>
</reference>
<comment type="caution">
    <text evidence="1">The sequence shown here is derived from an EMBL/GenBank/DDBJ whole genome shotgun (WGS) entry which is preliminary data.</text>
</comment>
<dbReference type="EMBL" id="BMQD01000004">
    <property type="protein sequence ID" value="GGK56775.1"/>
    <property type="molecule type" value="Genomic_DNA"/>
</dbReference>
<protein>
    <submittedName>
        <fullName evidence="1">Uncharacterized protein</fullName>
    </submittedName>
</protein>
<proteinExistence type="predicted"/>
<evidence type="ECO:0000313" key="2">
    <source>
        <dbReference type="Proteomes" id="UP000627984"/>
    </source>
</evidence>
<reference evidence="1" key="2">
    <citation type="submission" date="2022-09" db="EMBL/GenBank/DDBJ databases">
        <authorList>
            <person name="Sun Q."/>
            <person name="Ohkuma M."/>
        </authorList>
    </citation>
    <scope>NUCLEOTIDE SEQUENCE</scope>
    <source>
        <strain evidence="1">JCM 3093</strain>
    </source>
</reference>
<sequence>MGRNPRYKNEICDGLQGSAFQEILAKSPVRLINTTVQHGGQNGRTGQPAVRQEVLGHVIGEDVGASSSACPLRVPGPSNGAVHVIPA</sequence>
<dbReference type="Proteomes" id="UP000627984">
    <property type="component" value="Unassembled WGS sequence"/>
</dbReference>
<organism evidence="1 2">
    <name type="scientific">Planomonospora parontospora</name>
    <dbReference type="NCBI Taxonomy" id="58119"/>
    <lineage>
        <taxon>Bacteria</taxon>
        <taxon>Bacillati</taxon>
        <taxon>Actinomycetota</taxon>
        <taxon>Actinomycetes</taxon>
        <taxon>Streptosporangiales</taxon>
        <taxon>Streptosporangiaceae</taxon>
        <taxon>Planomonospora</taxon>
    </lineage>
</organism>
<name>A0AA37F348_9ACTN</name>
<evidence type="ECO:0000313" key="1">
    <source>
        <dbReference type="EMBL" id="GGK56775.1"/>
    </source>
</evidence>
<dbReference type="AlphaFoldDB" id="A0AA37F348"/>
<accession>A0AA37F348</accession>